<comment type="caution">
    <text evidence="1">The sequence shown here is derived from an EMBL/GenBank/DDBJ whole genome shotgun (WGS) entry which is preliminary data.</text>
</comment>
<proteinExistence type="predicted"/>
<keyword evidence="2" id="KW-1185">Reference proteome</keyword>
<gene>
    <name evidence="1" type="ORF">FA95DRAFT_1505007</name>
</gene>
<accession>A0ACB8R4S4</accession>
<dbReference type="Proteomes" id="UP000814033">
    <property type="component" value="Unassembled WGS sequence"/>
</dbReference>
<evidence type="ECO:0000313" key="2">
    <source>
        <dbReference type="Proteomes" id="UP000814033"/>
    </source>
</evidence>
<dbReference type="EMBL" id="MU276407">
    <property type="protein sequence ID" value="KAI0038813.1"/>
    <property type="molecule type" value="Genomic_DNA"/>
</dbReference>
<organism evidence="1 2">
    <name type="scientific">Auriscalpium vulgare</name>
    <dbReference type="NCBI Taxonomy" id="40419"/>
    <lineage>
        <taxon>Eukaryota</taxon>
        <taxon>Fungi</taxon>
        <taxon>Dikarya</taxon>
        <taxon>Basidiomycota</taxon>
        <taxon>Agaricomycotina</taxon>
        <taxon>Agaricomycetes</taxon>
        <taxon>Russulales</taxon>
        <taxon>Auriscalpiaceae</taxon>
        <taxon>Auriscalpium</taxon>
    </lineage>
</organism>
<evidence type="ECO:0000313" key="1">
    <source>
        <dbReference type="EMBL" id="KAI0038813.1"/>
    </source>
</evidence>
<protein>
    <submittedName>
        <fullName evidence="1">Uncharacterized protein</fullName>
    </submittedName>
</protein>
<reference evidence="1" key="1">
    <citation type="submission" date="2021-02" db="EMBL/GenBank/DDBJ databases">
        <authorList>
            <consortium name="DOE Joint Genome Institute"/>
            <person name="Ahrendt S."/>
            <person name="Looney B.P."/>
            <person name="Miyauchi S."/>
            <person name="Morin E."/>
            <person name="Drula E."/>
            <person name="Courty P.E."/>
            <person name="Chicoki N."/>
            <person name="Fauchery L."/>
            <person name="Kohler A."/>
            <person name="Kuo A."/>
            <person name="Labutti K."/>
            <person name="Pangilinan J."/>
            <person name="Lipzen A."/>
            <person name="Riley R."/>
            <person name="Andreopoulos W."/>
            <person name="He G."/>
            <person name="Johnson J."/>
            <person name="Barry K.W."/>
            <person name="Grigoriev I.V."/>
            <person name="Nagy L."/>
            <person name="Hibbett D."/>
            <person name="Henrissat B."/>
            <person name="Matheny P.B."/>
            <person name="Labbe J."/>
            <person name="Martin F."/>
        </authorList>
    </citation>
    <scope>NUCLEOTIDE SEQUENCE</scope>
    <source>
        <strain evidence="1">FP105234-sp</strain>
    </source>
</reference>
<sequence length="965" mass="109264">MPRYAWSNCLAVNLLLAQQHPLLSFVQFRDEYVDESLRADGRGLDVPPSQCPVCERNVTPDIRCRDCVGRTLCCTECACSLHARTPLHSVERWNGSFFRRTTLADLGLSVQLGHSPGAICRFRTSPRKKFTVIHTNGIHAITLYFCGCGLNHSVPPRSQLRRFGWWPATPLEPLTAATEEVLKQFHLLNLQGNTTGYDFYRSLELYTDNTGLTPIVDRLASFMSMVRQYRHIKMLKRSARGHSVEGVSGTKPGECAVLCPACPQPGLNLPHDWESAPEDQRWLFRRIVAIDANFRLKNRMRSSNAVDPGLGTGFSYFVEQDGYNEHVAKFATQEEISTCSGFAAIANASTKNTKGLRSTGVGAISCAKHQFWLPNGMGDLQRGERYCNMDYIFLSGIRGLERQQLLISYDIACQWSRNLWDRMEAFPQNLRLSIPPCDVDFGIPKFHMQAHGEDCQTPYNLHLKRVGMTDGEGPERNWSVINGKASSTKEMGPGGRHDTLDDACGHANWRKVVNMGSSVVRRMKEAVANAAAHIEVFEDFTARLIQERLEQVKEWVGLVEAWDAGDHAENPYASEKEKSTVAEVRLQLAEEEAARILSGEVDESAPRRLNFLMLGLEIEESQYSFTVRDKTTLQSAQTQEARTSILRQVLKFRSHQEACMPQVATYFDIDDTTSAHRAESIALYMPSTFSNEDRNRFCSPDLVRMEARLRYAHACDALDDLRRQLRLRTYFNQWKIKNVTGQNPNTRARGLQSRVEVKVRAAAARYRRCRAAYLALSGSGDWERRLRVLEDGDIRGLGERAVRAQEEEELARIRGWLDESVRVAAGGASTGDSRQKPSWLWFSVHVSADGADPGLHDAEWARARARAKRWHEEVLQIQQEMENIKRYCTALADRWEGASRDRNADRVPDEVTGEGLRAYAFRQSDMFCRMRDAFDNLWIFVGQDAAVLLSRHPAVQYPQQITTSP</sequence>
<name>A0ACB8R4S4_9AGAM</name>
<reference evidence="1" key="2">
    <citation type="journal article" date="2022" name="New Phytol.">
        <title>Evolutionary transition to the ectomycorrhizal habit in the genomes of a hyperdiverse lineage of mushroom-forming fungi.</title>
        <authorList>
            <person name="Looney B."/>
            <person name="Miyauchi S."/>
            <person name="Morin E."/>
            <person name="Drula E."/>
            <person name="Courty P.E."/>
            <person name="Kohler A."/>
            <person name="Kuo A."/>
            <person name="LaButti K."/>
            <person name="Pangilinan J."/>
            <person name="Lipzen A."/>
            <person name="Riley R."/>
            <person name="Andreopoulos W."/>
            <person name="He G."/>
            <person name="Johnson J."/>
            <person name="Nolan M."/>
            <person name="Tritt A."/>
            <person name="Barry K.W."/>
            <person name="Grigoriev I.V."/>
            <person name="Nagy L.G."/>
            <person name="Hibbett D."/>
            <person name="Henrissat B."/>
            <person name="Matheny P.B."/>
            <person name="Labbe J."/>
            <person name="Martin F.M."/>
        </authorList>
    </citation>
    <scope>NUCLEOTIDE SEQUENCE</scope>
    <source>
        <strain evidence="1">FP105234-sp</strain>
    </source>
</reference>